<gene>
    <name evidence="1" type="ORF">BS1321_05430</name>
</gene>
<reference evidence="1 2" key="1">
    <citation type="submission" date="2016-10" db="EMBL/GenBank/DDBJ databases">
        <title>The whole genome sequencing and assembly of Bacillus simplex DSM 1321 strain.</title>
        <authorList>
            <person name="Park M.-K."/>
            <person name="Lee Y.-J."/>
            <person name="Yi H."/>
            <person name="Bahn Y.-S."/>
            <person name="Kim J.F."/>
            <person name="Lee D.-W."/>
        </authorList>
    </citation>
    <scope>NUCLEOTIDE SEQUENCE [LARGE SCALE GENOMIC DNA]</scope>
    <source>
        <strain evidence="1 2">DSM 1321</strain>
    </source>
</reference>
<name>A0A223EDZ1_9BACI</name>
<dbReference type="AlphaFoldDB" id="A0A223EDZ1"/>
<accession>A0A223EDZ1</accession>
<dbReference type="EMBL" id="CP017704">
    <property type="protein sequence ID" value="ASS93462.1"/>
    <property type="molecule type" value="Genomic_DNA"/>
</dbReference>
<evidence type="ECO:0000313" key="2">
    <source>
        <dbReference type="Proteomes" id="UP000214618"/>
    </source>
</evidence>
<dbReference type="Proteomes" id="UP000214618">
    <property type="component" value="Chromosome"/>
</dbReference>
<protein>
    <submittedName>
        <fullName evidence="1">Uncharacterized protein</fullName>
    </submittedName>
</protein>
<proteinExistence type="predicted"/>
<sequence>MVSFPIFLIIFRIETLKKQSANADCFFNNIEMILSHARPFHNKPISVDFVSIDTPPLKYNRHMWGKTKMNGHF</sequence>
<evidence type="ECO:0000313" key="1">
    <source>
        <dbReference type="EMBL" id="ASS93462.1"/>
    </source>
</evidence>
<organism evidence="1 2">
    <name type="scientific">Peribacillus simplex NBRC 15720 = DSM 1321</name>
    <dbReference type="NCBI Taxonomy" id="1349754"/>
    <lineage>
        <taxon>Bacteria</taxon>
        <taxon>Bacillati</taxon>
        <taxon>Bacillota</taxon>
        <taxon>Bacilli</taxon>
        <taxon>Bacillales</taxon>
        <taxon>Bacillaceae</taxon>
        <taxon>Peribacillus</taxon>
    </lineage>
</organism>